<dbReference type="InterPro" id="IPR002347">
    <property type="entry name" value="SDR_fam"/>
</dbReference>
<dbReference type="PANTHER" id="PTHR43639:SF1">
    <property type="entry name" value="SHORT-CHAIN DEHYDROGENASE_REDUCTASE FAMILY PROTEIN"/>
    <property type="match status" value="1"/>
</dbReference>
<dbReference type="Pfam" id="PF13561">
    <property type="entry name" value="adh_short_C2"/>
    <property type="match status" value="1"/>
</dbReference>
<dbReference type="PROSITE" id="PS00061">
    <property type="entry name" value="ADH_SHORT"/>
    <property type="match status" value="1"/>
</dbReference>
<name>A0ABU2JGV9_9ACTN</name>
<dbReference type="CDD" id="cd05233">
    <property type="entry name" value="SDR_c"/>
    <property type="match status" value="1"/>
</dbReference>
<proteinExistence type="inferred from homology"/>
<accession>A0ABU2JGV9</accession>
<evidence type="ECO:0000313" key="3">
    <source>
        <dbReference type="EMBL" id="MDT0264215.1"/>
    </source>
</evidence>
<reference evidence="4" key="1">
    <citation type="submission" date="2023-07" db="EMBL/GenBank/DDBJ databases">
        <title>30 novel species of actinomycetes from the DSMZ collection.</title>
        <authorList>
            <person name="Nouioui I."/>
        </authorList>
    </citation>
    <scope>NUCLEOTIDE SEQUENCE [LARGE SCALE GENOMIC DNA]</scope>
    <source>
        <strain evidence="4">DSM 44399</strain>
    </source>
</reference>
<sequence length="242" mass="25137">MTDSPVAIVTGSSSGIGATIAARLTDAGYRVVVNSARSEAAGEAVTAKLDGAIYVRADISQAAQARELVATTVDRLGRLDLLVNNAGITKAIAHSDLESVTAEVWRAVLDVNVVGAWEMITAAVPHLRRNGDGAIVNISSVAGSRPAGSSIPYAVSKAAINHMTRLLAATLGPEVRVNAVAPGLIDTEWTASFTEPREWMATIAPLKRVGTTDDVATMVLSLAQAKFTTGEVILVDGGTHLR</sequence>
<evidence type="ECO:0000313" key="4">
    <source>
        <dbReference type="Proteomes" id="UP001183176"/>
    </source>
</evidence>
<comment type="caution">
    <text evidence="3">The sequence shown here is derived from an EMBL/GenBank/DDBJ whole genome shotgun (WGS) entry which is preliminary data.</text>
</comment>
<protein>
    <submittedName>
        <fullName evidence="3">SDR family oxidoreductase</fullName>
    </submittedName>
</protein>
<comment type="similarity">
    <text evidence="1">Belongs to the short-chain dehydrogenases/reductases (SDR) family.</text>
</comment>
<dbReference type="SUPFAM" id="SSF51735">
    <property type="entry name" value="NAD(P)-binding Rossmann-fold domains"/>
    <property type="match status" value="1"/>
</dbReference>
<keyword evidence="2" id="KW-0560">Oxidoreductase</keyword>
<dbReference type="RefSeq" id="WP_311425356.1">
    <property type="nucleotide sequence ID" value="NZ_JAVREH010000078.1"/>
</dbReference>
<dbReference type="Proteomes" id="UP001183176">
    <property type="component" value="Unassembled WGS sequence"/>
</dbReference>
<organism evidence="3 4">
    <name type="scientific">Jatrophihabitans lederbergiae</name>
    <dbReference type="NCBI Taxonomy" id="3075547"/>
    <lineage>
        <taxon>Bacteria</taxon>
        <taxon>Bacillati</taxon>
        <taxon>Actinomycetota</taxon>
        <taxon>Actinomycetes</taxon>
        <taxon>Jatrophihabitantales</taxon>
        <taxon>Jatrophihabitantaceae</taxon>
        <taxon>Jatrophihabitans</taxon>
    </lineage>
</organism>
<evidence type="ECO:0000256" key="2">
    <source>
        <dbReference type="ARBA" id="ARBA00023002"/>
    </source>
</evidence>
<gene>
    <name evidence="3" type="ORF">RM423_22875</name>
</gene>
<evidence type="ECO:0000256" key="1">
    <source>
        <dbReference type="ARBA" id="ARBA00006484"/>
    </source>
</evidence>
<dbReference type="EMBL" id="JAVREH010000078">
    <property type="protein sequence ID" value="MDT0264215.1"/>
    <property type="molecule type" value="Genomic_DNA"/>
</dbReference>
<dbReference type="PRINTS" id="PR00081">
    <property type="entry name" value="GDHRDH"/>
</dbReference>
<dbReference type="PANTHER" id="PTHR43639">
    <property type="entry name" value="OXIDOREDUCTASE, SHORT-CHAIN DEHYDROGENASE/REDUCTASE FAMILY (AFU_ORTHOLOGUE AFUA_5G02870)"/>
    <property type="match status" value="1"/>
</dbReference>
<dbReference type="PRINTS" id="PR00080">
    <property type="entry name" value="SDRFAMILY"/>
</dbReference>
<dbReference type="InterPro" id="IPR020904">
    <property type="entry name" value="Sc_DH/Rdtase_CS"/>
</dbReference>
<dbReference type="InterPro" id="IPR036291">
    <property type="entry name" value="NAD(P)-bd_dom_sf"/>
</dbReference>
<dbReference type="Gene3D" id="3.40.50.720">
    <property type="entry name" value="NAD(P)-binding Rossmann-like Domain"/>
    <property type="match status" value="1"/>
</dbReference>
<keyword evidence="4" id="KW-1185">Reference proteome</keyword>